<accession>A0A1I2GVB9</accession>
<dbReference type="InterPro" id="IPR050922">
    <property type="entry name" value="LytR/CpsA/Psr_CW_biosynth"/>
</dbReference>
<dbReference type="STRING" id="35752.SAMN05421541_107196"/>
<protein>
    <submittedName>
        <fullName evidence="5">Cell envelope-related function transcriptional attenuator common domain-containing protein</fullName>
    </submittedName>
</protein>
<evidence type="ECO:0000259" key="4">
    <source>
        <dbReference type="Pfam" id="PF03816"/>
    </source>
</evidence>
<dbReference type="AlphaFoldDB" id="A0A1I2GVB9"/>
<feature type="compositionally biased region" description="Low complexity" evidence="2">
    <location>
        <begin position="11"/>
        <end position="29"/>
    </location>
</feature>
<dbReference type="InterPro" id="IPR004474">
    <property type="entry name" value="LytR_CpsA_psr"/>
</dbReference>
<sequence length="388" mass="40906">MSTSSPDGEETAVTTTAEPEAGEQPAAEPAPKKKRPLWARLLIWTGVVVVVLSIGAVVGARLLVSRYTGAVAQEPMLGDAAVPEPAKGVSPLAGPLNILLVGVDDRADDENGVGTRADSIIVVHINAAHDKAYMLSVPRDTLVQIPAYPKTGFTGSHEKINAAFQHGSGGGGGRAGGFELLAKTVSQVTGMKFNAGMIANFVGFEGAVNALGGVDMCIDQKVTSIHMNTEGKVRALEGGDAKVYEPGCRHLEPWEALDYVRQRHTKGGDYDRQRHQQQFVKAVMKEALDTGVSSPLTLDRVLTATGKALTADWGKASMTDWLLTARGIGSDGVTMLRTNGGDYASVKCPNGASCENLTAESRKMFDAAREDKLDAFIAAHPTWAAAGK</sequence>
<proteinExistence type="inferred from homology"/>
<organism evidence="5 6">
    <name type="scientific">Actinoplanes philippinensis</name>
    <dbReference type="NCBI Taxonomy" id="35752"/>
    <lineage>
        <taxon>Bacteria</taxon>
        <taxon>Bacillati</taxon>
        <taxon>Actinomycetota</taxon>
        <taxon>Actinomycetes</taxon>
        <taxon>Micromonosporales</taxon>
        <taxon>Micromonosporaceae</taxon>
        <taxon>Actinoplanes</taxon>
    </lineage>
</organism>
<evidence type="ECO:0000313" key="5">
    <source>
        <dbReference type="EMBL" id="SFF21158.1"/>
    </source>
</evidence>
<evidence type="ECO:0000256" key="3">
    <source>
        <dbReference type="SAM" id="Phobius"/>
    </source>
</evidence>
<evidence type="ECO:0000256" key="1">
    <source>
        <dbReference type="ARBA" id="ARBA00006068"/>
    </source>
</evidence>
<dbReference type="Pfam" id="PF03816">
    <property type="entry name" value="LytR_cpsA_psr"/>
    <property type="match status" value="1"/>
</dbReference>
<comment type="similarity">
    <text evidence="1">Belongs to the LytR/CpsA/Psr (LCP) family.</text>
</comment>
<dbReference type="PANTHER" id="PTHR33392">
    <property type="entry name" value="POLYISOPRENYL-TEICHOIC ACID--PEPTIDOGLYCAN TEICHOIC ACID TRANSFERASE TAGU"/>
    <property type="match status" value="1"/>
</dbReference>
<keyword evidence="3" id="KW-0472">Membrane</keyword>
<gene>
    <name evidence="5" type="ORF">SAMN05421541_107196</name>
</gene>
<dbReference type="PANTHER" id="PTHR33392:SF6">
    <property type="entry name" value="POLYISOPRENYL-TEICHOIC ACID--PEPTIDOGLYCAN TEICHOIC ACID TRANSFERASE TAGU"/>
    <property type="match status" value="1"/>
</dbReference>
<feature type="domain" description="Cell envelope-related transcriptional attenuator" evidence="4">
    <location>
        <begin position="116"/>
        <end position="287"/>
    </location>
</feature>
<feature type="region of interest" description="Disordered" evidence="2">
    <location>
        <begin position="1"/>
        <end position="31"/>
    </location>
</feature>
<keyword evidence="3" id="KW-1133">Transmembrane helix</keyword>
<dbReference type="Proteomes" id="UP000199645">
    <property type="component" value="Unassembled WGS sequence"/>
</dbReference>
<evidence type="ECO:0000256" key="2">
    <source>
        <dbReference type="SAM" id="MobiDB-lite"/>
    </source>
</evidence>
<name>A0A1I2GVB9_9ACTN</name>
<feature type="transmembrane region" description="Helical" evidence="3">
    <location>
        <begin position="41"/>
        <end position="64"/>
    </location>
</feature>
<dbReference type="RefSeq" id="WP_093616130.1">
    <property type="nucleotide sequence ID" value="NZ_BOMT01000043.1"/>
</dbReference>
<keyword evidence="3" id="KW-0812">Transmembrane</keyword>
<evidence type="ECO:0000313" key="6">
    <source>
        <dbReference type="Proteomes" id="UP000199645"/>
    </source>
</evidence>
<dbReference type="NCBIfam" id="TIGR00350">
    <property type="entry name" value="lytR_cpsA_psr"/>
    <property type="match status" value="1"/>
</dbReference>
<reference evidence="5 6" key="1">
    <citation type="submission" date="2016-10" db="EMBL/GenBank/DDBJ databases">
        <authorList>
            <person name="de Groot N.N."/>
        </authorList>
    </citation>
    <scope>NUCLEOTIDE SEQUENCE [LARGE SCALE GENOMIC DNA]</scope>
    <source>
        <strain evidence="5 6">DSM 43019</strain>
    </source>
</reference>
<keyword evidence="6" id="KW-1185">Reference proteome</keyword>
<dbReference type="OrthoDB" id="5171929at2"/>
<dbReference type="EMBL" id="FONV01000007">
    <property type="protein sequence ID" value="SFF21158.1"/>
    <property type="molecule type" value="Genomic_DNA"/>
</dbReference>
<dbReference type="Gene3D" id="3.40.630.190">
    <property type="entry name" value="LCP protein"/>
    <property type="match status" value="1"/>
</dbReference>